<sequence>MKTSRNAVNIVYEKEETKSSMSSFIEFREQASRYFKTFIELFGIYMFWIVLHYICSNLYASWCTKYTIIGFIISPFVASAPHCTAFRWVITNGGNVITTMWITFGTWCAKKILL</sequence>
<evidence type="ECO:0000313" key="2">
    <source>
        <dbReference type="EMBL" id="QHU06161.1"/>
    </source>
</evidence>
<keyword evidence="1" id="KW-0472">Membrane</keyword>
<keyword evidence="1" id="KW-1133">Transmembrane helix</keyword>
<evidence type="ECO:0000256" key="1">
    <source>
        <dbReference type="SAM" id="Phobius"/>
    </source>
</evidence>
<reference evidence="2" key="1">
    <citation type="journal article" date="2020" name="Nature">
        <title>Giant virus diversity and host interactions through global metagenomics.</title>
        <authorList>
            <person name="Schulz F."/>
            <person name="Roux S."/>
            <person name="Paez-Espino D."/>
            <person name="Jungbluth S."/>
            <person name="Walsh D.A."/>
            <person name="Denef V.J."/>
            <person name="McMahon K.D."/>
            <person name="Konstantinidis K.T."/>
            <person name="Eloe-Fadrosh E.A."/>
            <person name="Kyrpides N.C."/>
            <person name="Woyke T."/>
        </authorList>
    </citation>
    <scope>NUCLEOTIDE SEQUENCE</scope>
    <source>
        <strain evidence="2">GVMAG-M-3300027747-57</strain>
    </source>
</reference>
<accession>A0A6C0JMS0</accession>
<feature type="transmembrane region" description="Helical" evidence="1">
    <location>
        <begin position="66"/>
        <end position="90"/>
    </location>
</feature>
<proteinExistence type="predicted"/>
<feature type="transmembrane region" description="Helical" evidence="1">
    <location>
        <begin position="38"/>
        <end position="60"/>
    </location>
</feature>
<name>A0A6C0JMS0_9ZZZZ</name>
<dbReference type="AlphaFoldDB" id="A0A6C0JMS0"/>
<organism evidence="2">
    <name type="scientific">viral metagenome</name>
    <dbReference type="NCBI Taxonomy" id="1070528"/>
    <lineage>
        <taxon>unclassified sequences</taxon>
        <taxon>metagenomes</taxon>
        <taxon>organismal metagenomes</taxon>
    </lineage>
</organism>
<keyword evidence="1" id="KW-0812">Transmembrane</keyword>
<protein>
    <submittedName>
        <fullName evidence="2">Uncharacterized protein</fullName>
    </submittedName>
</protein>
<dbReference type="EMBL" id="MN740430">
    <property type="protein sequence ID" value="QHU06161.1"/>
    <property type="molecule type" value="Genomic_DNA"/>
</dbReference>